<dbReference type="SUPFAM" id="SSF69593">
    <property type="entry name" value="Glycerol-3-phosphate (1)-acyltransferase"/>
    <property type="match status" value="1"/>
</dbReference>
<proteinExistence type="predicted"/>
<reference evidence="3" key="2">
    <citation type="submission" date="2020-09" db="EMBL/GenBank/DDBJ databases">
        <authorList>
            <person name="Sun Q."/>
            <person name="Ohkuma M."/>
        </authorList>
    </citation>
    <scope>NUCLEOTIDE SEQUENCE</scope>
    <source>
        <strain evidence="3">JCM 3090</strain>
    </source>
</reference>
<dbReference type="CDD" id="cd07989">
    <property type="entry name" value="LPLAT_AGPAT-like"/>
    <property type="match status" value="1"/>
</dbReference>
<comment type="caution">
    <text evidence="3">The sequence shown here is derived from an EMBL/GenBank/DDBJ whole genome shotgun (WGS) entry which is preliminary data.</text>
</comment>
<dbReference type="SMART" id="SM00563">
    <property type="entry name" value="PlsC"/>
    <property type="match status" value="1"/>
</dbReference>
<dbReference type="RefSeq" id="WP_189171341.1">
    <property type="nucleotide sequence ID" value="NZ_BMQB01000008.1"/>
</dbReference>
<keyword evidence="3" id="KW-0012">Acyltransferase</keyword>
<dbReference type="EMBL" id="BMQB01000008">
    <property type="protein sequence ID" value="GGK02846.1"/>
    <property type="molecule type" value="Genomic_DNA"/>
</dbReference>
<feature type="region of interest" description="Disordered" evidence="1">
    <location>
        <begin position="201"/>
        <end position="234"/>
    </location>
</feature>
<keyword evidence="3" id="KW-0808">Transferase</keyword>
<evidence type="ECO:0000259" key="2">
    <source>
        <dbReference type="SMART" id="SM00563"/>
    </source>
</evidence>
<accession>A0A8J3FB03</accession>
<name>A0A8J3FB03_9ACTN</name>
<evidence type="ECO:0000256" key="1">
    <source>
        <dbReference type="SAM" id="MobiDB-lite"/>
    </source>
</evidence>
<sequence length="234" mass="24164">MGDAARSGGLLGHAARRLVRRGLRGVWLAGDRPPGPVVWAANHHCWWDPFVALALLDRPGSPLLSRENADRYRFVRRLGGFAADEPRRGLALLGRGRTLIVYPEGELRPAGPPGPLAGGAAWLARRGGVPLWSAATRVVVRGHQAAEAYVCLRPVPGGGTAALAEGLAADLAALDAAVAAADPRAPLPGYRPAVAGRRSAEELLGRWSRPGVPSPPATGPGSGRDTTGAPAGPA</sequence>
<gene>
    <name evidence="3" type="ORF">GCM10010123_36010</name>
</gene>
<evidence type="ECO:0000313" key="4">
    <source>
        <dbReference type="Proteomes" id="UP000649739"/>
    </source>
</evidence>
<protein>
    <submittedName>
        <fullName evidence="3">1-acyl-sn-glycerol-3-phosphate acyltransferase</fullName>
    </submittedName>
</protein>
<dbReference type="GO" id="GO:0016746">
    <property type="term" value="F:acyltransferase activity"/>
    <property type="evidence" value="ECO:0007669"/>
    <property type="project" value="UniProtKB-KW"/>
</dbReference>
<organism evidence="3 4">
    <name type="scientific">Pilimelia anulata</name>
    <dbReference type="NCBI Taxonomy" id="53371"/>
    <lineage>
        <taxon>Bacteria</taxon>
        <taxon>Bacillati</taxon>
        <taxon>Actinomycetota</taxon>
        <taxon>Actinomycetes</taxon>
        <taxon>Micromonosporales</taxon>
        <taxon>Micromonosporaceae</taxon>
        <taxon>Pilimelia</taxon>
    </lineage>
</organism>
<dbReference type="InterPro" id="IPR002123">
    <property type="entry name" value="Plipid/glycerol_acylTrfase"/>
</dbReference>
<keyword evidence="4" id="KW-1185">Reference proteome</keyword>
<dbReference type="Proteomes" id="UP000649739">
    <property type="component" value="Unassembled WGS sequence"/>
</dbReference>
<reference evidence="3" key="1">
    <citation type="journal article" date="2014" name="Int. J. Syst. Evol. Microbiol.">
        <title>Complete genome sequence of Corynebacterium casei LMG S-19264T (=DSM 44701T), isolated from a smear-ripened cheese.</title>
        <authorList>
            <consortium name="US DOE Joint Genome Institute (JGI-PGF)"/>
            <person name="Walter F."/>
            <person name="Albersmeier A."/>
            <person name="Kalinowski J."/>
            <person name="Ruckert C."/>
        </authorList>
    </citation>
    <scope>NUCLEOTIDE SEQUENCE</scope>
    <source>
        <strain evidence="3">JCM 3090</strain>
    </source>
</reference>
<dbReference type="AlphaFoldDB" id="A0A8J3FB03"/>
<feature type="domain" description="Phospholipid/glycerol acyltransferase" evidence="2">
    <location>
        <begin position="37"/>
        <end position="136"/>
    </location>
</feature>
<evidence type="ECO:0000313" key="3">
    <source>
        <dbReference type="EMBL" id="GGK02846.1"/>
    </source>
</evidence>